<feature type="transmembrane region" description="Helical" evidence="1">
    <location>
        <begin position="64"/>
        <end position="81"/>
    </location>
</feature>
<name>A0AAD4T2F9_9MAGN</name>
<keyword evidence="1" id="KW-1133">Transmembrane helix</keyword>
<reference evidence="2" key="1">
    <citation type="submission" date="2022-04" db="EMBL/GenBank/DDBJ databases">
        <title>A functionally conserved STORR gene fusion in Papaver species that diverged 16.8 million years ago.</title>
        <authorList>
            <person name="Catania T."/>
        </authorList>
    </citation>
    <scope>NUCLEOTIDE SEQUENCE</scope>
    <source>
        <strain evidence="2">S-188037</strain>
    </source>
</reference>
<organism evidence="2 3">
    <name type="scientific">Papaver atlanticum</name>
    <dbReference type="NCBI Taxonomy" id="357466"/>
    <lineage>
        <taxon>Eukaryota</taxon>
        <taxon>Viridiplantae</taxon>
        <taxon>Streptophyta</taxon>
        <taxon>Embryophyta</taxon>
        <taxon>Tracheophyta</taxon>
        <taxon>Spermatophyta</taxon>
        <taxon>Magnoliopsida</taxon>
        <taxon>Ranunculales</taxon>
        <taxon>Papaveraceae</taxon>
        <taxon>Papaveroideae</taxon>
        <taxon>Papaver</taxon>
    </lineage>
</organism>
<gene>
    <name evidence="2" type="ORF">MKW98_012687</name>
</gene>
<dbReference type="AlphaFoldDB" id="A0AAD4T2F9"/>
<sequence length="90" mass="10279">MQVVDAETTLFVHPSVLLAQDYHWTIFILISVNSDAQLYCVLMGIHGDGWDLNWSAPSSLVTEAYVFTFFTAFINAVMRYIEFLELLKVT</sequence>
<proteinExistence type="predicted"/>
<evidence type="ECO:0000256" key="1">
    <source>
        <dbReference type="SAM" id="Phobius"/>
    </source>
</evidence>
<keyword evidence="1" id="KW-0812">Transmembrane</keyword>
<dbReference type="EMBL" id="JAJJMB010006998">
    <property type="protein sequence ID" value="KAI3932716.1"/>
    <property type="molecule type" value="Genomic_DNA"/>
</dbReference>
<accession>A0AAD4T2F9</accession>
<dbReference type="Proteomes" id="UP001202328">
    <property type="component" value="Unassembled WGS sequence"/>
</dbReference>
<keyword evidence="1" id="KW-0472">Membrane</keyword>
<feature type="non-terminal residue" evidence="2">
    <location>
        <position position="90"/>
    </location>
</feature>
<evidence type="ECO:0000313" key="3">
    <source>
        <dbReference type="Proteomes" id="UP001202328"/>
    </source>
</evidence>
<keyword evidence="3" id="KW-1185">Reference proteome</keyword>
<comment type="caution">
    <text evidence="2">The sequence shown here is derived from an EMBL/GenBank/DDBJ whole genome shotgun (WGS) entry which is preliminary data.</text>
</comment>
<evidence type="ECO:0000313" key="2">
    <source>
        <dbReference type="EMBL" id="KAI3932716.1"/>
    </source>
</evidence>
<protein>
    <submittedName>
        <fullName evidence="2">Uncharacterized protein</fullName>
    </submittedName>
</protein>